<dbReference type="SMART" id="SM00100">
    <property type="entry name" value="cNMP"/>
    <property type="match status" value="2"/>
</dbReference>
<feature type="compositionally biased region" description="Low complexity" evidence="10">
    <location>
        <begin position="34"/>
        <end position="44"/>
    </location>
</feature>
<dbReference type="GO" id="GO:0034236">
    <property type="term" value="F:protein kinase A catalytic subunit binding"/>
    <property type="evidence" value="ECO:0007669"/>
    <property type="project" value="TreeGrafter"/>
</dbReference>
<keyword evidence="4 8" id="KW-0116">cAMP-binding</keyword>
<dbReference type="GO" id="GO:0005829">
    <property type="term" value="C:cytosol"/>
    <property type="evidence" value="ECO:0007669"/>
    <property type="project" value="TreeGrafter"/>
</dbReference>
<keyword evidence="3" id="KW-0597">Phosphoprotein</keyword>
<feature type="binding site" evidence="9">
    <location>
        <position position="282"/>
    </location>
    <ligand>
        <name>3',5'-cyclic AMP</name>
        <dbReference type="ChEBI" id="CHEBI:58165"/>
        <label>2</label>
    </ligand>
</feature>
<dbReference type="InterPro" id="IPR014710">
    <property type="entry name" value="RmlC-like_jellyroll"/>
</dbReference>
<evidence type="ECO:0000256" key="1">
    <source>
        <dbReference type="ARBA" id="ARBA00005753"/>
    </source>
</evidence>
<evidence type="ECO:0000256" key="6">
    <source>
        <dbReference type="ARBA" id="ARBA00022741"/>
    </source>
</evidence>
<evidence type="ECO:0000256" key="8">
    <source>
        <dbReference type="PIRNR" id="PIRNR000548"/>
    </source>
</evidence>
<accession>A0AAF0EN17</accession>
<dbReference type="Proteomes" id="UP001213623">
    <property type="component" value="Chromosome 6"/>
</dbReference>
<evidence type="ECO:0000256" key="3">
    <source>
        <dbReference type="ARBA" id="ARBA00022553"/>
    </source>
</evidence>
<feature type="domain" description="Cyclic nucleotide-binding" evidence="11">
    <location>
        <begin position="208"/>
        <end position="328"/>
    </location>
</feature>
<feature type="binding site" evidence="9">
    <location>
        <position position="164"/>
    </location>
    <ligand>
        <name>3',5'-cyclic AMP</name>
        <dbReference type="ChEBI" id="CHEBI:58165"/>
        <label>1</label>
    </ligand>
</feature>
<comment type="subunit">
    <text evidence="8">Tetramer, composed of 2 regulatory (R) and 2 catalytic (C) subunits. In the presence of cAMP it dissociates into 2 active monomeric C subunits and an R dimer.</text>
</comment>
<feature type="binding site" evidence="9">
    <location>
        <position position="155"/>
    </location>
    <ligand>
        <name>3',5'-cyclic AMP</name>
        <dbReference type="ChEBI" id="CHEBI:58165"/>
        <label>1</label>
    </ligand>
</feature>
<dbReference type="InterPro" id="IPR012198">
    <property type="entry name" value="cAMP_dep_PK_reg_su"/>
</dbReference>
<dbReference type="GO" id="GO:0030552">
    <property type="term" value="F:cAMP binding"/>
    <property type="evidence" value="ECO:0007669"/>
    <property type="project" value="UniProtKB-KW"/>
</dbReference>
<dbReference type="InterPro" id="IPR018490">
    <property type="entry name" value="cNMP-bd_dom_sf"/>
</dbReference>
<dbReference type="InterPro" id="IPR018488">
    <property type="entry name" value="cNMP-bd_CS"/>
</dbReference>
<evidence type="ECO:0000256" key="5">
    <source>
        <dbReference type="ARBA" id="ARBA00022737"/>
    </source>
</evidence>
<evidence type="ECO:0000256" key="2">
    <source>
        <dbReference type="ARBA" id="ARBA00020355"/>
    </source>
</evidence>
<dbReference type="InterPro" id="IPR050503">
    <property type="entry name" value="cAMP-dep_PK_reg_su-like"/>
</dbReference>
<dbReference type="Gene3D" id="2.60.120.10">
    <property type="entry name" value="Jelly Rolls"/>
    <property type="match status" value="2"/>
</dbReference>
<dbReference type="FunFam" id="2.60.120.10:FF:000039">
    <property type="entry name" value="cAMP-dependent protein kinase regulatory subunit"/>
    <property type="match status" value="1"/>
</dbReference>
<evidence type="ECO:0000313" key="13">
    <source>
        <dbReference type="Proteomes" id="UP001213623"/>
    </source>
</evidence>
<dbReference type="GO" id="GO:0005634">
    <property type="term" value="C:nucleus"/>
    <property type="evidence" value="ECO:0007669"/>
    <property type="project" value="TreeGrafter"/>
</dbReference>
<feature type="domain" description="Cyclic nucleotide-binding" evidence="11">
    <location>
        <begin position="73"/>
        <end position="205"/>
    </location>
</feature>
<dbReference type="PROSITE" id="PS00889">
    <property type="entry name" value="CNMP_BINDING_2"/>
    <property type="match status" value="2"/>
</dbReference>
<reference evidence="12" key="1">
    <citation type="submission" date="2023-03" db="EMBL/GenBank/DDBJ databases">
        <title>Mating type loci evolution in Malassezia.</title>
        <authorList>
            <person name="Coelho M.A."/>
        </authorList>
    </citation>
    <scope>NUCLEOTIDE SEQUENCE</scope>
    <source>
        <strain evidence="12">CBS 9557</strain>
    </source>
</reference>
<keyword evidence="13" id="KW-1185">Reference proteome</keyword>
<evidence type="ECO:0000313" key="12">
    <source>
        <dbReference type="EMBL" id="WFD28213.1"/>
    </source>
</evidence>
<proteinExistence type="inferred from homology"/>
<organism evidence="12 13">
    <name type="scientific">Malassezia nana</name>
    <dbReference type="NCBI Taxonomy" id="180528"/>
    <lineage>
        <taxon>Eukaryota</taxon>
        <taxon>Fungi</taxon>
        <taxon>Dikarya</taxon>
        <taxon>Basidiomycota</taxon>
        <taxon>Ustilaginomycotina</taxon>
        <taxon>Malasseziomycetes</taxon>
        <taxon>Malasseziales</taxon>
        <taxon>Malasseziaceae</taxon>
        <taxon>Malassezia</taxon>
    </lineage>
</organism>
<comment type="similarity">
    <text evidence="1 8">Belongs to the cAMP-dependent kinase regulatory chain family.</text>
</comment>
<evidence type="ECO:0000256" key="9">
    <source>
        <dbReference type="PIRSR" id="PIRSR000548-1"/>
    </source>
</evidence>
<keyword evidence="6 8" id="KW-0547">Nucleotide-binding</keyword>
<feature type="region of interest" description="Disordered" evidence="10">
    <location>
        <begin position="1"/>
        <end position="55"/>
    </location>
</feature>
<dbReference type="InterPro" id="IPR000595">
    <property type="entry name" value="cNMP-bd_dom"/>
</dbReference>
<feature type="region of interest" description="Disordered" evidence="10">
    <location>
        <begin position="330"/>
        <end position="352"/>
    </location>
</feature>
<sequence length="352" mass="38292">MSAPQSLFSGPFGASSASTDDNIVPPGINLNRRSSVSAESISSSKADLGDGAKFPKTEHQKERLLAALSPNLLFRQLDQDQIQSLLLAMREMRFSKGDVVIKQGDDGDFCYVTESGSLDVFLQPPGTLPEVALQAPTDQLGQKVASYGPGATFGELALLYMQPRAASVVATSDCVLWALDRVTFRSILAHTDLKRRVMLDSFMKQVPLLQHLREDERLRVCDAIHFVEYPAGATVLREGDIGTQFFLIVSGVAEVIKQNVTVSLLHRGDYFGELALLNRAPRAATVIASERSPTKILRMGVLEEDAFTRLLGPLSDIMNRHAEMHYGTAPEAPMTTSEIPPDSQDPGEAPAP</sequence>
<evidence type="ECO:0000256" key="4">
    <source>
        <dbReference type="ARBA" id="ARBA00022566"/>
    </source>
</evidence>
<dbReference type="GO" id="GO:0004862">
    <property type="term" value="F:cAMP-dependent protein kinase inhibitor activity"/>
    <property type="evidence" value="ECO:0007669"/>
    <property type="project" value="TreeGrafter"/>
</dbReference>
<dbReference type="CDD" id="cd00038">
    <property type="entry name" value="CAP_ED"/>
    <property type="match status" value="2"/>
</dbReference>
<dbReference type="PANTHER" id="PTHR11635">
    <property type="entry name" value="CAMP-DEPENDENT PROTEIN KINASE REGULATORY CHAIN"/>
    <property type="match status" value="1"/>
</dbReference>
<dbReference type="Pfam" id="PF00027">
    <property type="entry name" value="cNMP_binding"/>
    <property type="match status" value="2"/>
</dbReference>
<dbReference type="GO" id="GO:0033554">
    <property type="term" value="P:cellular response to stress"/>
    <property type="evidence" value="ECO:0007669"/>
    <property type="project" value="UniProtKB-ARBA"/>
</dbReference>
<dbReference type="PIRSF" id="PIRSF000548">
    <property type="entry name" value="PK_regulatory"/>
    <property type="match status" value="1"/>
</dbReference>
<dbReference type="AlphaFoldDB" id="A0AAF0EN17"/>
<dbReference type="PROSITE" id="PS50042">
    <property type="entry name" value="CNMP_BINDING_3"/>
    <property type="match status" value="2"/>
</dbReference>
<feature type="binding site" evidence="9">
    <location>
        <position position="273"/>
    </location>
    <ligand>
        <name>3',5'-cyclic AMP</name>
        <dbReference type="ChEBI" id="CHEBI:58165"/>
        <label>2</label>
    </ligand>
</feature>
<protein>
    <recommendedName>
        <fullName evidence="2 8">cAMP-dependent protein kinase regulatory subunit</fullName>
    </recommendedName>
</protein>
<keyword evidence="7 8" id="KW-0114">cAMP</keyword>
<evidence type="ECO:0000256" key="10">
    <source>
        <dbReference type="SAM" id="MobiDB-lite"/>
    </source>
</evidence>
<dbReference type="SUPFAM" id="SSF51206">
    <property type="entry name" value="cAMP-binding domain-like"/>
    <property type="match status" value="2"/>
</dbReference>
<gene>
    <name evidence="12" type="ORF">MNAN1_003219</name>
</gene>
<keyword evidence="5" id="KW-0677">Repeat</keyword>
<evidence type="ECO:0000256" key="7">
    <source>
        <dbReference type="ARBA" id="ARBA00023149"/>
    </source>
</evidence>
<dbReference type="PRINTS" id="PR00103">
    <property type="entry name" value="CAMPKINASE"/>
</dbReference>
<name>A0AAF0EN17_9BASI</name>
<evidence type="ECO:0000259" key="11">
    <source>
        <dbReference type="PROSITE" id="PS50042"/>
    </source>
</evidence>
<dbReference type="EMBL" id="CP119897">
    <property type="protein sequence ID" value="WFD28213.1"/>
    <property type="molecule type" value="Genomic_DNA"/>
</dbReference>
<dbReference type="PANTHER" id="PTHR11635:SF152">
    <property type="entry name" value="CAMP-DEPENDENT PROTEIN KINASE TYPE I REGULATORY SUBUNIT-RELATED"/>
    <property type="match status" value="1"/>
</dbReference>
<dbReference type="GO" id="GO:0005952">
    <property type="term" value="C:cAMP-dependent protein kinase complex"/>
    <property type="evidence" value="ECO:0007669"/>
    <property type="project" value="InterPro"/>
</dbReference>